<accession>A0ABQ7C9H2</accession>
<keyword evidence="3" id="KW-1185">Reference proteome</keyword>
<name>A0ABQ7C9H2_BRACR</name>
<evidence type="ECO:0000313" key="3">
    <source>
        <dbReference type="Proteomes" id="UP000266723"/>
    </source>
</evidence>
<comment type="caution">
    <text evidence="2">The sequence shown here is derived from an EMBL/GenBank/DDBJ whole genome shotgun (WGS) entry which is preliminary data.</text>
</comment>
<reference evidence="2 3" key="1">
    <citation type="journal article" date="2020" name="BMC Genomics">
        <title>Intraspecific diversification of the crop wild relative Brassica cretica Lam. using demographic model selection.</title>
        <authorList>
            <person name="Kioukis A."/>
            <person name="Michalopoulou V.A."/>
            <person name="Briers L."/>
            <person name="Pirintsos S."/>
            <person name="Studholme D.J."/>
            <person name="Pavlidis P."/>
            <person name="Sarris P.F."/>
        </authorList>
    </citation>
    <scope>NUCLEOTIDE SEQUENCE [LARGE SCALE GENOMIC DNA]</scope>
    <source>
        <strain evidence="3">cv. PFS-1207/04</strain>
    </source>
</reference>
<protein>
    <submittedName>
        <fullName evidence="2">Uncharacterized protein</fullName>
    </submittedName>
</protein>
<evidence type="ECO:0000313" key="2">
    <source>
        <dbReference type="EMBL" id="KAF3548355.1"/>
    </source>
</evidence>
<dbReference type="Proteomes" id="UP000266723">
    <property type="component" value="Unassembled WGS sequence"/>
</dbReference>
<organism evidence="2 3">
    <name type="scientific">Brassica cretica</name>
    <name type="common">Mustard</name>
    <dbReference type="NCBI Taxonomy" id="69181"/>
    <lineage>
        <taxon>Eukaryota</taxon>
        <taxon>Viridiplantae</taxon>
        <taxon>Streptophyta</taxon>
        <taxon>Embryophyta</taxon>
        <taxon>Tracheophyta</taxon>
        <taxon>Spermatophyta</taxon>
        <taxon>Magnoliopsida</taxon>
        <taxon>eudicotyledons</taxon>
        <taxon>Gunneridae</taxon>
        <taxon>Pentapetalae</taxon>
        <taxon>rosids</taxon>
        <taxon>malvids</taxon>
        <taxon>Brassicales</taxon>
        <taxon>Brassicaceae</taxon>
        <taxon>Brassiceae</taxon>
        <taxon>Brassica</taxon>
    </lineage>
</organism>
<sequence>MEDVPDISWGCDIDSVENATSLQRWLTNSGLPPQKMAIDRVDIREREECAQLPPHRDFATAVFITISPSSPENAKPLRINKLSFKSSYSSPDNRNTLNLHTRMTYTLNRHSQEVRIYFLMSTESSISENPDLFNRLGKTRKRLEHTKARDFKPIKQKINRTKSELRSAQDGRTKPD</sequence>
<feature type="compositionally biased region" description="Basic and acidic residues" evidence="1">
    <location>
        <begin position="161"/>
        <end position="176"/>
    </location>
</feature>
<dbReference type="EMBL" id="QGKV02000832">
    <property type="protein sequence ID" value="KAF3548355.1"/>
    <property type="molecule type" value="Genomic_DNA"/>
</dbReference>
<feature type="region of interest" description="Disordered" evidence="1">
    <location>
        <begin position="149"/>
        <end position="176"/>
    </location>
</feature>
<proteinExistence type="predicted"/>
<evidence type="ECO:0000256" key="1">
    <source>
        <dbReference type="SAM" id="MobiDB-lite"/>
    </source>
</evidence>
<gene>
    <name evidence="2" type="ORF">DY000_02009897</name>
</gene>